<dbReference type="KEGG" id="maqe:RJ40_01650"/>
<sequence>MGAGSLVASAISIVLIIVVAYTIIGGTLVTAEVVAAAHKDLVQVQESRLHTSITIIDHSVDTSASTFYLLVENTGNEPILKFDQMVVFTATEKTTPIYYPYNTAGGAGTWSWVSIQPDAIHPHELDPDERINMSIHYEGAQPDWAQVTTSNGVSDSAYLR</sequence>
<dbReference type="EMBL" id="CP036172">
    <property type="protein sequence ID" value="QSZ66294.1"/>
    <property type="molecule type" value="Genomic_DNA"/>
</dbReference>
<keyword evidence="1" id="KW-1133">Transmembrane helix</keyword>
<keyword evidence="3" id="KW-1185">Reference proteome</keyword>
<accession>A0A8A3S3W2</accession>
<protein>
    <recommendedName>
        <fullName evidence="4">Flagellin</fullName>
    </recommendedName>
</protein>
<dbReference type="AlphaFoldDB" id="A0A8A3S3W2"/>
<dbReference type="RefSeq" id="WP_265581617.1">
    <property type="nucleotide sequence ID" value="NZ_CP036172.1"/>
</dbReference>
<dbReference type="GeneID" id="76423021"/>
<evidence type="ECO:0000256" key="1">
    <source>
        <dbReference type="SAM" id="Phobius"/>
    </source>
</evidence>
<proteinExistence type="predicted"/>
<keyword evidence="1" id="KW-0472">Membrane</keyword>
<organism evidence="2 3">
    <name type="scientific">Methanofollis aquaemaris</name>
    <dbReference type="NCBI Taxonomy" id="126734"/>
    <lineage>
        <taxon>Archaea</taxon>
        <taxon>Methanobacteriati</taxon>
        <taxon>Methanobacteriota</taxon>
        <taxon>Stenosarchaea group</taxon>
        <taxon>Methanomicrobia</taxon>
        <taxon>Methanomicrobiales</taxon>
        <taxon>Methanomicrobiaceae</taxon>
        <taxon>Methanofollis</taxon>
    </lineage>
</organism>
<reference evidence="2" key="2">
    <citation type="submission" date="2019-02" db="EMBL/GenBank/DDBJ databases">
        <authorList>
            <person name="Chen S.-C."/>
            <person name="Chien H.-H."/>
            <person name="Lai M.-C."/>
        </authorList>
    </citation>
    <scope>NUCLEOTIDE SEQUENCE</scope>
    <source>
        <strain evidence="2">N2F9704</strain>
    </source>
</reference>
<reference evidence="2" key="1">
    <citation type="journal article" date="2001" name="Int. J. Syst. Evol. Microbiol.">
        <title>Methanofollis aquaemaris sp. nov., a methanogen isolated from an aquaculture fish pond.</title>
        <authorList>
            <person name="Lai M.C."/>
            <person name="Chen S.C."/>
        </authorList>
    </citation>
    <scope>NUCLEOTIDE SEQUENCE</scope>
    <source>
        <strain evidence="2">N2F9704</strain>
    </source>
</reference>
<evidence type="ECO:0008006" key="4">
    <source>
        <dbReference type="Google" id="ProtNLM"/>
    </source>
</evidence>
<dbReference type="Proteomes" id="UP001042704">
    <property type="component" value="Chromosome"/>
</dbReference>
<keyword evidence="1" id="KW-0812">Transmembrane</keyword>
<feature type="transmembrane region" description="Helical" evidence="1">
    <location>
        <begin position="6"/>
        <end position="29"/>
    </location>
</feature>
<gene>
    <name evidence="2" type="ORF">RJ40_01650</name>
</gene>
<name>A0A8A3S3W2_9EURY</name>
<evidence type="ECO:0000313" key="3">
    <source>
        <dbReference type="Proteomes" id="UP001042704"/>
    </source>
</evidence>
<evidence type="ECO:0000313" key="2">
    <source>
        <dbReference type="EMBL" id="QSZ66294.1"/>
    </source>
</evidence>